<keyword evidence="10" id="KW-1185">Reference proteome</keyword>
<keyword evidence="4" id="KW-0472">Membrane</keyword>
<dbReference type="SUPFAM" id="SSF48452">
    <property type="entry name" value="TPR-like"/>
    <property type="match status" value="1"/>
</dbReference>
<dbReference type="PANTHER" id="PTHR45138">
    <property type="entry name" value="REGULATORY COMPONENTS OF SENSORY TRANSDUCTION SYSTEM"/>
    <property type="match status" value="1"/>
</dbReference>
<accession>A0AAW8NLH7</accession>
<evidence type="ECO:0000256" key="1">
    <source>
        <dbReference type="ARBA" id="ARBA00001946"/>
    </source>
</evidence>
<dbReference type="SMART" id="SM00267">
    <property type="entry name" value="GGDEF"/>
    <property type="match status" value="1"/>
</dbReference>
<dbReference type="InterPro" id="IPR029787">
    <property type="entry name" value="Nucleotide_cyclase"/>
</dbReference>
<protein>
    <recommendedName>
        <fullName evidence="2">diguanylate cyclase</fullName>
        <ecNumber evidence="2">2.7.7.65</ecNumber>
    </recommendedName>
</protein>
<dbReference type="Proteomes" id="UP001259340">
    <property type="component" value="Unassembled WGS sequence"/>
</dbReference>
<keyword evidence="4" id="KW-0812">Transmembrane</keyword>
<name>A0AAW8NLH7_9GAMM</name>
<comment type="catalytic activity">
    <reaction evidence="3">
        <text>2 GTP = 3',3'-c-di-GMP + 2 diphosphate</text>
        <dbReference type="Rhea" id="RHEA:24898"/>
        <dbReference type="ChEBI" id="CHEBI:33019"/>
        <dbReference type="ChEBI" id="CHEBI:37565"/>
        <dbReference type="ChEBI" id="CHEBI:58805"/>
        <dbReference type="EC" id="2.7.7.65"/>
    </reaction>
</comment>
<dbReference type="CDD" id="cd01949">
    <property type="entry name" value="GGDEF"/>
    <property type="match status" value="1"/>
</dbReference>
<dbReference type="Pfam" id="PF00990">
    <property type="entry name" value="GGDEF"/>
    <property type="match status" value="1"/>
</dbReference>
<evidence type="ECO:0000313" key="10">
    <source>
        <dbReference type="Proteomes" id="UP001271263"/>
    </source>
</evidence>
<evidence type="ECO:0000313" key="8">
    <source>
        <dbReference type="EMBL" id="MDW4824846.1"/>
    </source>
</evidence>
<dbReference type="Pfam" id="PF13181">
    <property type="entry name" value="TPR_8"/>
    <property type="match status" value="1"/>
</dbReference>
<evidence type="ECO:0000256" key="4">
    <source>
        <dbReference type="SAM" id="Phobius"/>
    </source>
</evidence>
<evidence type="ECO:0000313" key="9">
    <source>
        <dbReference type="Proteomes" id="UP001259340"/>
    </source>
</evidence>
<dbReference type="GO" id="GO:0043709">
    <property type="term" value="P:cell adhesion involved in single-species biofilm formation"/>
    <property type="evidence" value="ECO:0007669"/>
    <property type="project" value="TreeGrafter"/>
</dbReference>
<dbReference type="NCBIfam" id="TIGR00254">
    <property type="entry name" value="GGDEF"/>
    <property type="match status" value="1"/>
</dbReference>
<dbReference type="RefSeq" id="WP_310654030.1">
    <property type="nucleotide sequence ID" value="NZ_JAPMLA010000005.1"/>
</dbReference>
<feature type="chain" id="PRO_5044004180" description="diguanylate cyclase" evidence="5">
    <location>
        <begin position="26"/>
        <end position="628"/>
    </location>
</feature>
<evidence type="ECO:0000256" key="3">
    <source>
        <dbReference type="ARBA" id="ARBA00034247"/>
    </source>
</evidence>
<reference evidence="7" key="2">
    <citation type="submission" date="2022-11" db="EMBL/GenBank/DDBJ databases">
        <title>Prophages regulate Shewanella fidelis motility and biofilm formation: implications for gut colonization dynamics in Ciona robusta.</title>
        <authorList>
            <person name="Natarajan O."/>
            <person name="Gibboney S.L."/>
            <person name="Young M.N."/>
            <person name="Lim S.J."/>
            <person name="Pluta N."/>
            <person name="Atkinson C.G.F."/>
            <person name="Leigh B.A."/>
            <person name="Liberti A."/>
            <person name="Kees E."/>
            <person name="Breitbart M."/>
            <person name="Gralnick J."/>
            <person name="Dishaw L.J."/>
        </authorList>
    </citation>
    <scope>NUCLEOTIDE SEQUENCE</scope>
    <source>
        <strain evidence="7">3313</strain>
    </source>
</reference>
<gene>
    <name evidence="7" type="ORF">OS133_03515</name>
    <name evidence="8" type="ORF">OS134_12320</name>
</gene>
<dbReference type="SMART" id="SM00028">
    <property type="entry name" value="TPR"/>
    <property type="match status" value="3"/>
</dbReference>
<dbReference type="PROSITE" id="PS50887">
    <property type="entry name" value="GGDEF"/>
    <property type="match status" value="1"/>
</dbReference>
<dbReference type="PANTHER" id="PTHR45138:SF9">
    <property type="entry name" value="DIGUANYLATE CYCLASE DGCM-RELATED"/>
    <property type="match status" value="1"/>
</dbReference>
<dbReference type="InterPro" id="IPR011990">
    <property type="entry name" value="TPR-like_helical_dom_sf"/>
</dbReference>
<dbReference type="EC" id="2.7.7.65" evidence="2"/>
<dbReference type="Gene3D" id="1.25.40.10">
    <property type="entry name" value="Tetratricopeptide repeat domain"/>
    <property type="match status" value="2"/>
</dbReference>
<dbReference type="InterPro" id="IPR019734">
    <property type="entry name" value="TPR_rpt"/>
</dbReference>
<dbReference type="Gene3D" id="3.30.70.270">
    <property type="match status" value="1"/>
</dbReference>
<dbReference type="InterPro" id="IPR000160">
    <property type="entry name" value="GGDEF_dom"/>
</dbReference>
<evidence type="ECO:0000313" key="7">
    <source>
        <dbReference type="EMBL" id="MDR8522768.1"/>
    </source>
</evidence>
<dbReference type="InterPro" id="IPR050469">
    <property type="entry name" value="Diguanylate_Cyclase"/>
</dbReference>
<comment type="caution">
    <text evidence="7">The sequence shown here is derived from an EMBL/GenBank/DDBJ whole genome shotgun (WGS) entry which is preliminary data.</text>
</comment>
<feature type="transmembrane region" description="Helical" evidence="4">
    <location>
        <begin position="436"/>
        <end position="454"/>
    </location>
</feature>
<keyword evidence="4" id="KW-1133">Transmembrane helix</keyword>
<feature type="signal peptide" evidence="5">
    <location>
        <begin position="1"/>
        <end position="25"/>
    </location>
</feature>
<dbReference type="Pfam" id="PF13424">
    <property type="entry name" value="TPR_12"/>
    <property type="match status" value="1"/>
</dbReference>
<dbReference type="AlphaFoldDB" id="A0AAW8NLH7"/>
<dbReference type="GO" id="GO:1902201">
    <property type="term" value="P:negative regulation of bacterial-type flagellum-dependent cell motility"/>
    <property type="evidence" value="ECO:0007669"/>
    <property type="project" value="TreeGrafter"/>
</dbReference>
<dbReference type="EMBL" id="JAPMLD010000004">
    <property type="protein sequence ID" value="MDW4824846.1"/>
    <property type="molecule type" value="Genomic_DNA"/>
</dbReference>
<organism evidence="7 9">
    <name type="scientific">Shewanella fidelis</name>
    <dbReference type="NCBI Taxonomy" id="173509"/>
    <lineage>
        <taxon>Bacteria</taxon>
        <taxon>Pseudomonadati</taxon>
        <taxon>Pseudomonadota</taxon>
        <taxon>Gammaproteobacteria</taxon>
        <taxon>Alteromonadales</taxon>
        <taxon>Shewanellaceae</taxon>
        <taxon>Shewanella</taxon>
    </lineage>
</organism>
<dbReference type="SUPFAM" id="SSF55073">
    <property type="entry name" value="Nucleotide cyclase"/>
    <property type="match status" value="1"/>
</dbReference>
<dbReference type="Proteomes" id="UP001271263">
    <property type="component" value="Unassembled WGS sequence"/>
</dbReference>
<evidence type="ECO:0000259" key="6">
    <source>
        <dbReference type="PROSITE" id="PS50887"/>
    </source>
</evidence>
<dbReference type="EMBL" id="JAPMLE010000001">
    <property type="protein sequence ID" value="MDR8522768.1"/>
    <property type="molecule type" value="Genomic_DNA"/>
</dbReference>
<dbReference type="FunFam" id="3.30.70.270:FF:000001">
    <property type="entry name" value="Diguanylate cyclase domain protein"/>
    <property type="match status" value="1"/>
</dbReference>
<proteinExistence type="predicted"/>
<evidence type="ECO:0000256" key="2">
    <source>
        <dbReference type="ARBA" id="ARBA00012528"/>
    </source>
</evidence>
<comment type="cofactor">
    <cofactor evidence="1">
        <name>Mg(2+)</name>
        <dbReference type="ChEBI" id="CHEBI:18420"/>
    </cofactor>
</comment>
<dbReference type="GO" id="GO:0052621">
    <property type="term" value="F:diguanylate cyclase activity"/>
    <property type="evidence" value="ECO:0007669"/>
    <property type="project" value="UniProtKB-EC"/>
</dbReference>
<feature type="domain" description="GGDEF" evidence="6">
    <location>
        <begin position="497"/>
        <end position="628"/>
    </location>
</feature>
<sequence length="628" mass="71495">MAKFNPFIKLITLLITLSFSSISNATLSNNAEADALFTRIDNGEAVYDNELYLNLLNQIEPLIAKNDVNRQLRLARARCWSHNIFEPGQIAKALDFAKHALTHPQLSSYPNHKLGLELCQTWYAERDGDVESALNGYNNILRKAYALEDLRLVADSRAMRGYLHSFQGNFSQALEDLISAQSLYDNLDLPIFVEINLYEIAKAYRRFGDQKSAIRYFRKLEQIKRKNNNFDSANTMLASIAIAEEELGNLHKSKALFEQSYQYWQKKGDDSLKATVAVNIAGTLIKLGEFKQAKKYLAEAEPIILENDPGFYSYMHLFYAQIYLAEKQLEQAHNSVALSRAAFSSLKNASGLAQLLQIETQIFREQGLWQRAFNSQTAYIEIHNQIDDKLLSSYTTEMRTRFNTEQIENENRHLIENQKLRELELTMLEQNKLQQGIIIALGGLLIVIISLFAYKQSQKNKLLSALALTDDLTQLPNRRYIYNKAQRCFEEALIYERPLSFIAFDADYFKRINDTYGHEVGDNTLKFLADSCRAVLGTKYIAARVGGEEFLVVLPNTDKAQAINVAEELVQRIRNANFSSFPEGFSITISAGVSSLEVTDNKLLPLLKRADDALYHAKHQGRDQVKSL</sequence>
<evidence type="ECO:0000256" key="5">
    <source>
        <dbReference type="SAM" id="SignalP"/>
    </source>
</evidence>
<reference evidence="8 10" key="1">
    <citation type="journal article" date="2022" name="bioRxiv">
        <title>Prophages regulate Shewanella fidelis 3313 motility and biofilm formation: implications for gut colonization dynamics in Ciona robusta.</title>
        <authorList>
            <person name="Natarajan O."/>
            <person name="Gibboney S.L."/>
            <person name="Young M.N."/>
            <person name="Lim S.J."/>
            <person name="Pluta N."/>
            <person name="Atkinson C.G."/>
            <person name="Leigh B.A."/>
            <person name="Liberti A."/>
            <person name="Kees E.D."/>
            <person name="Breitbart M."/>
            <person name="Gralnick J.A."/>
            <person name="Dishaw L.J."/>
        </authorList>
    </citation>
    <scope>NUCLEOTIDE SEQUENCE [LARGE SCALE GENOMIC DNA]</scope>
    <source>
        <strain evidence="8 10">JG4066</strain>
    </source>
</reference>
<dbReference type="GO" id="GO:0005886">
    <property type="term" value="C:plasma membrane"/>
    <property type="evidence" value="ECO:0007669"/>
    <property type="project" value="TreeGrafter"/>
</dbReference>
<dbReference type="InterPro" id="IPR043128">
    <property type="entry name" value="Rev_trsase/Diguanyl_cyclase"/>
</dbReference>
<keyword evidence="5" id="KW-0732">Signal</keyword>